<dbReference type="AlphaFoldDB" id="A0A1R3L6K2"/>
<proteinExistence type="predicted"/>
<evidence type="ECO:0000313" key="2">
    <source>
        <dbReference type="EMBL" id="ONK55234.1"/>
    </source>
</evidence>
<protein>
    <submittedName>
        <fullName evidence="2">Uncharacterized protein</fullName>
    </submittedName>
</protein>
<feature type="region of interest" description="Disordered" evidence="1">
    <location>
        <begin position="1"/>
        <end position="59"/>
    </location>
</feature>
<gene>
    <name evidence="2" type="ORF">A4U43_UnF6110</name>
</gene>
<accession>A0A1R3L6K2</accession>
<reference evidence="3" key="1">
    <citation type="journal article" date="2017" name="Nat. Commun.">
        <title>The asparagus genome sheds light on the origin and evolution of a young Y chromosome.</title>
        <authorList>
            <person name="Harkess A."/>
            <person name="Zhou J."/>
            <person name="Xu C."/>
            <person name="Bowers J.E."/>
            <person name="Van der Hulst R."/>
            <person name="Ayyampalayam S."/>
            <person name="Mercati F."/>
            <person name="Riccardi P."/>
            <person name="McKain M.R."/>
            <person name="Kakrana A."/>
            <person name="Tang H."/>
            <person name="Ray J."/>
            <person name="Groenendijk J."/>
            <person name="Arikit S."/>
            <person name="Mathioni S.M."/>
            <person name="Nakano M."/>
            <person name="Shan H."/>
            <person name="Telgmann-Rauber A."/>
            <person name="Kanno A."/>
            <person name="Yue Z."/>
            <person name="Chen H."/>
            <person name="Li W."/>
            <person name="Chen Y."/>
            <person name="Xu X."/>
            <person name="Zhang Y."/>
            <person name="Luo S."/>
            <person name="Chen H."/>
            <person name="Gao J."/>
            <person name="Mao Z."/>
            <person name="Pires J.C."/>
            <person name="Luo M."/>
            <person name="Kudrna D."/>
            <person name="Wing R.A."/>
            <person name="Meyers B.C."/>
            <person name="Yi K."/>
            <person name="Kong H."/>
            <person name="Lavrijsen P."/>
            <person name="Sunseri F."/>
            <person name="Falavigna A."/>
            <person name="Ye Y."/>
            <person name="Leebens-Mack J.H."/>
            <person name="Chen G."/>
        </authorList>
    </citation>
    <scope>NUCLEOTIDE SEQUENCE [LARGE SCALE GENOMIC DNA]</scope>
    <source>
        <strain evidence="3">cv. DH0086</strain>
    </source>
</reference>
<evidence type="ECO:0000313" key="3">
    <source>
        <dbReference type="Proteomes" id="UP000243459"/>
    </source>
</evidence>
<sequence>MSPTIEYENGDEDDEESIQRMDIGYDGDSSTSQLDEGDDQVISSDPQPAPLSTPPANFAPLTLGFALAPTSSLA</sequence>
<evidence type="ECO:0000256" key="1">
    <source>
        <dbReference type="SAM" id="MobiDB-lite"/>
    </source>
</evidence>
<dbReference type="Proteomes" id="UP000243459">
    <property type="component" value="Unassembled WGS sequence"/>
</dbReference>
<name>A0A1R3L6K2_ASPOF</name>
<keyword evidence="3" id="KW-1185">Reference proteome</keyword>
<organism evidence="2 3">
    <name type="scientific">Asparagus officinalis</name>
    <name type="common">Garden asparagus</name>
    <dbReference type="NCBI Taxonomy" id="4686"/>
    <lineage>
        <taxon>Eukaryota</taxon>
        <taxon>Viridiplantae</taxon>
        <taxon>Streptophyta</taxon>
        <taxon>Embryophyta</taxon>
        <taxon>Tracheophyta</taxon>
        <taxon>Spermatophyta</taxon>
        <taxon>Magnoliopsida</taxon>
        <taxon>Liliopsida</taxon>
        <taxon>Asparagales</taxon>
        <taxon>Asparagaceae</taxon>
        <taxon>Asparagoideae</taxon>
        <taxon>Asparagus</taxon>
    </lineage>
</organism>
<dbReference type="EMBL" id="KV863640">
    <property type="protein sequence ID" value="ONK55234.1"/>
    <property type="molecule type" value="Genomic_DNA"/>
</dbReference>
<dbReference type="Gramene" id="ONK55234">
    <property type="protein sequence ID" value="ONK55234"/>
    <property type="gene ID" value="A4U43_UnF6110"/>
</dbReference>